<protein>
    <recommendedName>
        <fullName evidence="4">DUF177 domain-containing protein</fullName>
    </recommendedName>
</protein>
<evidence type="ECO:0000256" key="1">
    <source>
        <dbReference type="SAM" id="MobiDB-lite"/>
    </source>
</evidence>
<organism evidence="2 3">
    <name type="scientific">Streptococcus pluranimalium</name>
    <dbReference type="NCBI Taxonomy" id="82348"/>
    <lineage>
        <taxon>Bacteria</taxon>
        <taxon>Bacillati</taxon>
        <taxon>Bacillota</taxon>
        <taxon>Bacilli</taxon>
        <taxon>Lactobacillales</taxon>
        <taxon>Streptococcaceae</taxon>
        <taxon>Streptococcus</taxon>
    </lineage>
</organism>
<reference evidence="2 3" key="1">
    <citation type="submission" date="2017-12" db="EMBL/GenBank/DDBJ databases">
        <authorList>
            <person name="Hurst M.R.H."/>
        </authorList>
    </citation>
    <scope>NUCLEOTIDE SEQUENCE [LARGE SCALE GENOMIC DNA]</scope>
    <source>
        <strain evidence="2 3">TH11417</strain>
    </source>
</reference>
<evidence type="ECO:0000313" key="3">
    <source>
        <dbReference type="Proteomes" id="UP000238956"/>
    </source>
</evidence>
<name>A0A2L0D2F3_9STRE</name>
<accession>A0A2L0D2F3</accession>
<sequence length="177" mass="20113">MKLIDIRKSLDGLQFDKVLDVKDQLLARDETIIDLQNVMAKGLVTFDDSFYLLNYQLSYELTLPSSRSMEPVVLSEKQEVSEIFIAVSDAPSKADLVEENLVLLLEEDYIDLSESVVDNILLNIPLKVLTDEEQKAEVMPEGSNWTVLTEEQYQAMKEEEKQDNSPFASLSGLFDED</sequence>
<keyword evidence="3" id="KW-1185">Reference proteome</keyword>
<feature type="region of interest" description="Disordered" evidence="1">
    <location>
        <begin position="156"/>
        <end position="177"/>
    </location>
</feature>
<dbReference type="RefSeq" id="WP_104967317.1">
    <property type="nucleotide sequence ID" value="NZ_CP025536.1"/>
</dbReference>
<evidence type="ECO:0008006" key="4">
    <source>
        <dbReference type="Google" id="ProtNLM"/>
    </source>
</evidence>
<dbReference type="OrthoDB" id="9790372at2"/>
<dbReference type="AlphaFoldDB" id="A0A2L0D2F3"/>
<reference evidence="2 3" key="2">
    <citation type="submission" date="2018-02" db="EMBL/GenBank/DDBJ databases">
        <title>Whole genome sequencing analysis of Streptococcus pluranimalium isolated from cattle infected mastitis in China.</title>
        <authorList>
            <person name="Zhang J.-R."/>
            <person name="Hu G.-Z."/>
        </authorList>
    </citation>
    <scope>NUCLEOTIDE SEQUENCE [LARGE SCALE GENOMIC DNA]</scope>
    <source>
        <strain evidence="2 3">TH11417</strain>
    </source>
</reference>
<proteinExistence type="predicted"/>
<dbReference type="EMBL" id="CP025536">
    <property type="protein sequence ID" value="AUW95976.1"/>
    <property type="molecule type" value="Genomic_DNA"/>
</dbReference>
<dbReference type="KEGG" id="splr:C0J00_01945"/>
<dbReference type="Pfam" id="PF02620">
    <property type="entry name" value="YceD"/>
    <property type="match status" value="1"/>
</dbReference>
<dbReference type="InterPro" id="IPR003772">
    <property type="entry name" value="YceD"/>
</dbReference>
<gene>
    <name evidence="2" type="ORF">C0J00_01945</name>
</gene>
<dbReference type="Proteomes" id="UP000238956">
    <property type="component" value="Chromosome"/>
</dbReference>
<dbReference type="GeneID" id="98392673"/>
<evidence type="ECO:0000313" key="2">
    <source>
        <dbReference type="EMBL" id="AUW95976.1"/>
    </source>
</evidence>